<evidence type="ECO:0000313" key="7">
    <source>
        <dbReference type="Proteomes" id="UP000092445"/>
    </source>
</evidence>
<dbReference type="Pfam" id="PF04500">
    <property type="entry name" value="FLYWCH"/>
    <property type="match status" value="1"/>
</dbReference>
<feature type="domain" description="FLYWCH-type" evidence="5">
    <location>
        <begin position="111"/>
        <end position="174"/>
    </location>
</feature>
<reference evidence="7" key="1">
    <citation type="submission" date="2014-03" db="EMBL/GenBank/DDBJ databases">
        <authorList>
            <person name="Aksoy S."/>
            <person name="Warren W."/>
            <person name="Wilson R.K."/>
        </authorList>
    </citation>
    <scope>NUCLEOTIDE SEQUENCE [LARGE SCALE GENOMIC DNA]</scope>
    <source>
        <strain evidence="7">IAEA</strain>
    </source>
</reference>
<feature type="region of interest" description="Disordered" evidence="4">
    <location>
        <begin position="324"/>
        <end position="353"/>
    </location>
</feature>
<dbReference type="VEuPathDB" id="VectorBase:GPAI024167"/>
<proteinExistence type="predicted"/>
<dbReference type="GO" id="GO:0008270">
    <property type="term" value="F:zinc ion binding"/>
    <property type="evidence" value="ECO:0007669"/>
    <property type="project" value="UniProtKB-KW"/>
</dbReference>
<reference evidence="6" key="2">
    <citation type="submission" date="2020-05" db="UniProtKB">
        <authorList>
            <consortium name="EnsemblMetazoa"/>
        </authorList>
    </citation>
    <scope>IDENTIFICATION</scope>
    <source>
        <strain evidence="6">IAEA</strain>
    </source>
</reference>
<evidence type="ECO:0000256" key="3">
    <source>
        <dbReference type="ARBA" id="ARBA00022833"/>
    </source>
</evidence>
<feature type="compositionally biased region" description="Low complexity" evidence="4">
    <location>
        <begin position="327"/>
        <end position="342"/>
    </location>
</feature>
<evidence type="ECO:0000259" key="5">
    <source>
        <dbReference type="Pfam" id="PF04500"/>
    </source>
</evidence>
<sequence length="353" mass="39536">MALGIENSENEHTSTDVVAEKHRASDSGKIPLYAGSRVYVAKSDLMKIFIPNSCIYTSRLSELVFGVEILKNVARSGHKDRLKLLDNDLLQSIINIKYIFEDKNTTTYIQYSTTQRGRVMLIYNGYRYVENRQSHKNIFWRCSRYVKYGCRATVVTSKVNDDVSIRVAGSPHTHEPELKTDSLVDMTPNSLIRRNKAVAIRKLESLRKPFNLPKILDGKFYNNIQENQKTPGGIHATCTSCYGIISGTTKSTGNFLSHIKRRHKDILASCQLYCSAKGLTDSKLALALNLPSLPTSIRILKKPQNVIPATQVLPALRTYSTIRCDPSSPQNSNNNDNTSGHSPNGIFKTSSIH</sequence>
<evidence type="ECO:0000313" key="6">
    <source>
        <dbReference type="EnsemblMetazoa" id="GPAI024167-PA"/>
    </source>
</evidence>
<keyword evidence="2" id="KW-0863">Zinc-finger</keyword>
<dbReference type="Proteomes" id="UP000092445">
    <property type="component" value="Unassembled WGS sequence"/>
</dbReference>
<dbReference type="EnsemblMetazoa" id="GPAI024167-RA">
    <property type="protein sequence ID" value="GPAI024167-PA"/>
    <property type="gene ID" value="GPAI024167"/>
</dbReference>
<feature type="region of interest" description="Disordered" evidence="4">
    <location>
        <begin position="1"/>
        <end position="20"/>
    </location>
</feature>
<name>A0A1A9ZT80_GLOPL</name>
<evidence type="ECO:0000256" key="1">
    <source>
        <dbReference type="ARBA" id="ARBA00022723"/>
    </source>
</evidence>
<keyword evidence="1" id="KW-0479">Metal-binding</keyword>
<evidence type="ECO:0000256" key="2">
    <source>
        <dbReference type="ARBA" id="ARBA00022771"/>
    </source>
</evidence>
<protein>
    <submittedName>
        <fullName evidence="6">FLYWCH-type domain-containing protein</fullName>
    </submittedName>
</protein>
<keyword evidence="3" id="KW-0862">Zinc</keyword>
<dbReference type="InterPro" id="IPR007588">
    <property type="entry name" value="Znf_FLYWCH"/>
</dbReference>
<accession>A0A1A9ZT80</accession>
<organism evidence="6 7">
    <name type="scientific">Glossina pallidipes</name>
    <name type="common">Tsetse fly</name>
    <dbReference type="NCBI Taxonomy" id="7398"/>
    <lineage>
        <taxon>Eukaryota</taxon>
        <taxon>Metazoa</taxon>
        <taxon>Ecdysozoa</taxon>
        <taxon>Arthropoda</taxon>
        <taxon>Hexapoda</taxon>
        <taxon>Insecta</taxon>
        <taxon>Pterygota</taxon>
        <taxon>Neoptera</taxon>
        <taxon>Endopterygota</taxon>
        <taxon>Diptera</taxon>
        <taxon>Brachycera</taxon>
        <taxon>Muscomorpha</taxon>
        <taxon>Hippoboscoidea</taxon>
        <taxon>Glossinidae</taxon>
        <taxon>Glossina</taxon>
    </lineage>
</organism>
<evidence type="ECO:0000256" key="4">
    <source>
        <dbReference type="SAM" id="MobiDB-lite"/>
    </source>
</evidence>
<dbReference type="AlphaFoldDB" id="A0A1A9ZT80"/>
<feature type="compositionally biased region" description="Basic and acidic residues" evidence="4">
    <location>
        <begin position="9"/>
        <end position="20"/>
    </location>
</feature>
<dbReference type="Gene3D" id="2.20.25.240">
    <property type="match status" value="1"/>
</dbReference>
<keyword evidence="7" id="KW-1185">Reference proteome</keyword>